<feature type="active site" evidence="3">
    <location>
        <position position="364"/>
    </location>
</feature>
<dbReference type="GO" id="GO:0052689">
    <property type="term" value="F:carboxylic ester hydrolase activity"/>
    <property type="evidence" value="ECO:0007669"/>
    <property type="project" value="InterPro"/>
</dbReference>
<feature type="domain" description="Alpha/beta hydrolase fold-3" evidence="4">
    <location>
        <begin position="305"/>
        <end position="367"/>
    </location>
</feature>
<protein>
    <submittedName>
        <fullName evidence="6">Alpha/beta hydrolase fold-3 domain-containing protein</fullName>
    </submittedName>
</protein>
<dbReference type="InterPro" id="IPR017157">
    <property type="entry name" value="Arylacetamide_deacetylase"/>
</dbReference>
<feature type="active site" evidence="3">
    <location>
        <position position="334"/>
    </location>
</feature>
<evidence type="ECO:0000259" key="4">
    <source>
        <dbReference type="Pfam" id="PF07859"/>
    </source>
</evidence>
<organism evidence="5 6">
    <name type="scientific">Romanomermis culicivorax</name>
    <name type="common">Nematode worm</name>
    <dbReference type="NCBI Taxonomy" id="13658"/>
    <lineage>
        <taxon>Eukaryota</taxon>
        <taxon>Metazoa</taxon>
        <taxon>Ecdysozoa</taxon>
        <taxon>Nematoda</taxon>
        <taxon>Enoplea</taxon>
        <taxon>Dorylaimia</taxon>
        <taxon>Mermithida</taxon>
        <taxon>Mermithoidea</taxon>
        <taxon>Mermithidae</taxon>
        <taxon>Romanomermis</taxon>
    </lineage>
</organism>
<proteinExistence type="inferred from homology"/>
<dbReference type="Proteomes" id="UP000887565">
    <property type="component" value="Unplaced"/>
</dbReference>
<evidence type="ECO:0000313" key="6">
    <source>
        <dbReference type="WBParaSite" id="nRc.2.0.1.t47707-RA"/>
    </source>
</evidence>
<feature type="active site" evidence="3">
    <location>
        <position position="192"/>
    </location>
</feature>
<keyword evidence="5" id="KW-1185">Reference proteome</keyword>
<evidence type="ECO:0000256" key="2">
    <source>
        <dbReference type="ARBA" id="ARBA00022801"/>
    </source>
</evidence>
<comment type="similarity">
    <text evidence="1">Belongs to the 'GDXG' lipolytic enzyme family.</text>
</comment>
<name>A0A915LA41_ROMCU</name>
<dbReference type="SUPFAM" id="SSF53474">
    <property type="entry name" value="alpha/beta-Hydrolases"/>
    <property type="match status" value="1"/>
</dbReference>
<dbReference type="WBParaSite" id="nRc.2.0.1.t47707-RA">
    <property type="protein sequence ID" value="nRc.2.0.1.t47707-RA"/>
    <property type="gene ID" value="nRc.2.0.1.g47707"/>
</dbReference>
<dbReference type="Pfam" id="PF07859">
    <property type="entry name" value="Abhydrolase_3"/>
    <property type="match status" value="2"/>
</dbReference>
<evidence type="ECO:0000256" key="1">
    <source>
        <dbReference type="ARBA" id="ARBA00010515"/>
    </source>
</evidence>
<dbReference type="OMA" id="WAYYIYI"/>
<dbReference type="PANTHER" id="PTHR48081:SF8">
    <property type="entry name" value="ALPHA_BETA HYDROLASE FOLD-3 DOMAIN-CONTAINING PROTEIN-RELATED"/>
    <property type="match status" value="1"/>
</dbReference>
<dbReference type="GO" id="GO:0016020">
    <property type="term" value="C:membrane"/>
    <property type="evidence" value="ECO:0007669"/>
    <property type="project" value="InterPro"/>
</dbReference>
<dbReference type="Gene3D" id="3.40.50.1820">
    <property type="entry name" value="alpha/beta hydrolase"/>
    <property type="match status" value="1"/>
</dbReference>
<dbReference type="PIRSF" id="PIRSF037251">
    <property type="entry name" value="Arylacetamide_deacetylase"/>
    <property type="match status" value="1"/>
</dbReference>
<sequence length="394" mass="46124">MYFIFFSFFAGFAALFSYIFFKPLPENITDRRILQLFEPIFRFLYFYPVKLMNFFHFYTLHVRYSRLFFRFISWLPSKISALCKKCRVYNELFDSIDVKVYVPDNLKRHQGAIFYIHGGGYVLFDADSFDSITRRLCLECGVVVVSVNYRRAPEHEFLTSLEDCQKALKFFLREAENKYNVDSTNVLVMGDSAGGAMATVLARKFKSLKAQILVYPWTQAVDFLTPSFKYANQFTKGTSLLDTEMMAIWTLMYTNHDIKLWPKLSSNCHHNLAYCQKLLINHNYPKNAAKNDEIYNFSDDLIRKLFHPDFSPLFSPQNSLTGCPETLIFTCEYDVLKDDGILYKNRLEKEGVKVQHVHFDRGFHGMLNFCNQLNLSNEMMNKAVNFAELMFSKV</sequence>
<dbReference type="PANTHER" id="PTHR48081">
    <property type="entry name" value="AB HYDROLASE SUPERFAMILY PROTEIN C4A8.06C"/>
    <property type="match status" value="1"/>
</dbReference>
<accession>A0A915LA41</accession>
<dbReference type="InterPro" id="IPR002168">
    <property type="entry name" value="Lipase_GDXG_HIS_AS"/>
</dbReference>
<evidence type="ECO:0000313" key="5">
    <source>
        <dbReference type="Proteomes" id="UP000887565"/>
    </source>
</evidence>
<dbReference type="PROSITE" id="PS01173">
    <property type="entry name" value="LIPASE_GDXG_HIS"/>
    <property type="match status" value="1"/>
</dbReference>
<keyword evidence="2" id="KW-0378">Hydrolase</keyword>
<dbReference type="AlphaFoldDB" id="A0A915LA41"/>
<dbReference type="InterPro" id="IPR029058">
    <property type="entry name" value="AB_hydrolase_fold"/>
</dbReference>
<feature type="domain" description="Alpha/beta hydrolase fold-3" evidence="4">
    <location>
        <begin position="113"/>
        <end position="280"/>
    </location>
</feature>
<dbReference type="InterPro" id="IPR050300">
    <property type="entry name" value="GDXG_lipolytic_enzyme"/>
</dbReference>
<evidence type="ECO:0000256" key="3">
    <source>
        <dbReference type="PIRSR" id="PIRSR037251-1"/>
    </source>
</evidence>
<dbReference type="InterPro" id="IPR013094">
    <property type="entry name" value="AB_hydrolase_3"/>
</dbReference>
<reference evidence="6" key="1">
    <citation type="submission" date="2022-11" db="UniProtKB">
        <authorList>
            <consortium name="WormBaseParasite"/>
        </authorList>
    </citation>
    <scope>IDENTIFICATION</scope>
</reference>